<dbReference type="InterPro" id="IPR032710">
    <property type="entry name" value="NTF2-like_dom_sf"/>
</dbReference>
<gene>
    <name evidence="2" type="ORF">BST14_04085</name>
</gene>
<accession>A0A1W9ZQG9</accession>
<proteinExistence type="predicted"/>
<evidence type="ECO:0000313" key="3">
    <source>
        <dbReference type="Proteomes" id="UP000192707"/>
    </source>
</evidence>
<comment type="caution">
    <text evidence="2">The sequence shown here is derived from an EMBL/GenBank/DDBJ whole genome shotgun (WGS) entry which is preliminary data.</text>
</comment>
<evidence type="ECO:0000259" key="1">
    <source>
        <dbReference type="Pfam" id="PF13577"/>
    </source>
</evidence>
<dbReference type="AlphaFoldDB" id="A0A1W9ZQG9"/>
<dbReference type="RefSeq" id="WP_083063296.1">
    <property type="nucleotide sequence ID" value="NZ_MVHG01000005.1"/>
</dbReference>
<organism evidence="2 3">
    <name type="scientific">Mycobacterium arosiense ATCC BAA-1401 = DSM 45069</name>
    <dbReference type="NCBI Taxonomy" id="1265311"/>
    <lineage>
        <taxon>Bacteria</taxon>
        <taxon>Bacillati</taxon>
        <taxon>Actinomycetota</taxon>
        <taxon>Actinomycetes</taxon>
        <taxon>Mycobacteriales</taxon>
        <taxon>Mycobacteriaceae</taxon>
        <taxon>Mycobacterium</taxon>
        <taxon>Mycobacterium avium complex (MAC)</taxon>
    </lineage>
</organism>
<name>A0A1W9ZQG9_MYCAI</name>
<keyword evidence="3" id="KW-1185">Reference proteome</keyword>
<dbReference type="Pfam" id="PF13577">
    <property type="entry name" value="SnoaL_4"/>
    <property type="match status" value="1"/>
</dbReference>
<dbReference type="CDD" id="cd00531">
    <property type="entry name" value="NTF2_like"/>
    <property type="match status" value="1"/>
</dbReference>
<evidence type="ECO:0000313" key="2">
    <source>
        <dbReference type="EMBL" id="ORA19913.1"/>
    </source>
</evidence>
<protein>
    <recommendedName>
        <fullName evidence="1">SnoaL-like domain-containing protein</fullName>
    </recommendedName>
</protein>
<dbReference type="OrthoDB" id="1492465at2"/>
<dbReference type="Proteomes" id="UP000192707">
    <property type="component" value="Unassembled WGS sequence"/>
</dbReference>
<dbReference type="InterPro" id="IPR037401">
    <property type="entry name" value="SnoaL-like"/>
</dbReference>
<feature type="domain" description="SnoaL-like" evidence="1">
    <location>
        <begin position="4"/>
        <end position="129"/>
    </location>
</feature>
<dbReference type="EMBL" id="MVHG01000005">
    <property type="protein sequence ID" value="ORA19913.1"/>
    <property type="molecule type" value="Genomic_DNA"/>
</dbReference>
<reference evidence="2 3" key="1">
    <citation type="submission" date="2016-12" db="EMBL/GenBank/DDBJ databases">
        <title>The new phylogeny of genus Mycobacterium.</title>
        <authorList>
            <person name="Tortoli E."/>
            <person name="Trovato A."/>
            <person name="Cirillo D.M."/>
        </authorList>
    </citation>
    <scope>NUCLEOTIDE SEQUENCE [LARGE SCALE GENOMIC DNA]</scope>
    <source>
        <strain evidence="2 3">DSM 45069</strain>
    </source>
</reference>
<dbReference type="SUPFAM" id="SSF54427">
    <property type="entry name" value="NTF2-like"/>
    <property type="match status" value="1"/>
</dbReference>
<sequence length="169" mass="18602">MKSDTEMIWDVLVHYCYLVDTAQFSKVPDAIFTADAVDEHGFGAIRGREALREMFTGAGAAMEATVHTLSNHTAVIDGDTARSRCYVTAWHWTRTSEDRDPLRPADFVMTGAYADHLQRIDGKWLISHRVCHVMGPMGVCIGSVTPALDDMVHNLAAAGAPADITARRR</sequence>
<dbReference type="Gene3D" id="3.10.450.50">
    <property type="match status" value="1"/>
</dbReference>